<accession>A0A378B278</accession>
<dbReference type="EMBL" id="UGLZ01000005">
    <property type="protein sequence ID" value="STV27125.1"/>
    <property type="molecule type" value="Genomic_DNA"/>
</dbReference>
<evidence type="ECO:0000313" key="3">
    <source>
        <dbReference type="Proteomes" id="UP000255382"/>
    </source>
</evidence>
<gene>
    <name evidence="2" type="ORF">NCTC5050_04204</name>
</gene>
<proteinExistence type="predicted"/>
<organism evidence="2 3">
    <name type="scientific">Klebsiella pneumoniae subsp. ozaenae</name>
    <dbReference type="NCBI Taxonomy" id="574"/>
    <lineage>
        <taxon>Bacteria</taxon>
        <taxon>Pseudomonadati</taxon>
        <taxon>Pseudomonadota</taxon>
        <taxon>Gammaproteobacteria</taxon>
        <taxon>Enterobacterales</taxon>
        <taxon>Enterobacteriaceae</taxon>
        <taxon>Klebsiella/Raoultella group</taxon>
        <taxon>Klebsiella</taxon>
        <taxon>Klebsiella pneumoniae complex</taxon>
    </lineage>
</organism>
<dbReference type="Proteomes" id="UP000255382">
    <property type="component" value="Unassembled WGS sequence"/>
</dbReference>
<sequence>MLGEQAQRPPLTAGEGVHRLAQTLLLRKKRAGMARQYLPGLCHRHPAGMTVQQRHADLGLHLAQPLTGGRQGQMGIRRSAGDTTGIHDGDK</sequence>
<name>A0A378B278_KLEPO</name>
<keyword evidence="3" id="KW-1185">Reference proteome</keyword>
<evidence type="ECO:0000256" key="1">
    <source>
        <dbReference type="SAM" id="MobiDB-lite"/>
    </source>
</evidence>
<feature type="region of interest" description="Disordered" evidence="1">
    <location>
        <begin position="65"/>
        <end position="91"/>
    </location>
</feature>
<protein>
    <submittedName>
        <fullName evidence="2">Uncharacterized protein</fullName>
    </submittedName>
</protein>
<evidence type="ECO:0000313" key="2">
    <source>
        <dbReference type="EMBL" id="STV27125.1"/>
    </source>
</evidence>
<dbReference type="AlphaFoldDB" id="A0A378B278"/>
<reference evidence="2 3" key="1">
    <citation type="submission" date="2018-06" db="EMBL/GenBank/DDBJ databases">
        <authorList>
            <consortium name="Pathogen Informatics"/>
            <person name="Doyle S."/>
        </authorList>
    </citation>
    <scope>NUCLEOTIDE SEQUENCE [LARGE SCALE GENOMIC DNA]</scope>
    <source>
        <strain evidence="2 3">NCTC5050</strain>
    </source>
</reference>